<sequence>MSTSTGIAIRTIISALETLASLGEQEDEPKLEFTRTGDSGAISDDIRSNLKVAQTATNLLQKILTSANAATKDLRQQLVDMGMEDRTEFGDLPDEVLTIIFEMVSFEKGQVEVVRDFSLVSRRFREIIIRIPSVWSQISSEALSAEQAELYASRATTPTIALSIARPNYRHYTEEEVQISSAHIMDMFALVNPISSRIKTLNLTFSHSDVQLLPQLRQTCTSLSLPCLNKLVIKASYFGGYSVGIEVKSFCSSWDMPSLRALEVHDVLLELRPEILSQIETCTIKVNSDERWEALRDDGYWRSDHIVDYILSFTSVKVLELAIRLLDDYDPAPLGDRSIMDTVEDLTLGFERFEIFNYQNILSVLHFPSLTKFRVDLCLDDMRNLQEALNTISFRELPESIDVLAVAVNIETKDDDDMPLDVVGYWCEKFGNLKRLSLESKRDSAHALLGFAGSVDSIQVVDPDGQTPISAQFLAKIPYMWGERLHGLRHRTAIVSADDVLRGVDHKTAATYLEQ</sequence>
<evidence type="ECO:0000313" key="3">
    <source>
        <dbReference type="Proteomes" id="UP000053477"/>
    </source>
</evidence>
<dbReference type="InterPro" id="IPR001810">
    <property type="entry name" value="F-box_dom"/>
</dbReference>
<accession>A0A0H2QYX7</accession>
<gene>
    <name evidence="2" type="ORF">SCHPADRAFT_749676</name>
</gene>
<organism evidence="2 3">
    <name type="scientific">Schizopora paradoxa</name>
    <dbReference type="NCBI Taxonomy" id="27342"/>
    <lineage>
        <taxon>Eukaryota</taxon>
        <taxon>Fungi</taxon>
        <taxon>Dikarya</taxon>
        <taxon>Basidiomycota</taxon>
        <taxon>Agaricomycotina</taxon>
        <taxon>Agaricomycetes</taxon>
        <taxon>Hymenochaetales</taxon>
        <taxon>Schizoporaceae</taxon>
        <taxon>Schizopora</taxon>
    </lineage>
</organism>
<dbReference type="Proteomes" id="UP000053477">
    <property type="component" value="Unassembled WGS sequence"/>
</dbReference>
<evidence type="ECO:0000313" key="2">
    <source>
        <dbReference type="EMBL" id="KLO04614.1"/>
    </source>
</evidence>
<protein>
    <recommendedName>
        <fullName evidence="1">F-box domain-containing protein</fullName>
    </recommendedName>
</protein>
<evidence type="ECO:0000259" key="1">
    <source>
        <dbReference type="PROSITE" id="PS50181"/>
    </source>
</evidence>
<keyword evidence="3" id="KW-1185">Reference proteome</keyword>
<dbReference type="AlphaFoldDB" id="A0A0H2QYX7"/>
<proteinExistence type="predicted"/>
<dbReference type="EMBL" id="KQ086484">
    <property type="protein sequence ID" value="KLO04614.1"/>
    <property type="molecule type" value="Genomic_DNA"/>
</dbReference>
<dbReference type="InParanoid" id="A0A0H2QYX7"/>
<dbReference type="Pfam" id="PF00646">
    <property type="entry name" value="F-box"/>
    <property type="match status" value="1"/>
</dbReference>
<feature type="domain" description="F-box" evidence="1">
    <location>
        <begin position="86"/>
        <end position="138"/>
    </location>
</feature>
<reference evidence="2 3" key="1">
    <citation type="submission" date="2015-04" db="EMBL/GenBank/DDBJ databases">
        <title>Complete genome sequence of Schizopora paradoxa KUC8140, a cosmopolitan wood degrader in East Asia.</title>
        <authorList>
            <consortium name="DOE Joint Genome Institute"/>
            <person name="Min B."/>
            <person name="Park H."/>
            <person name="Jang Y."/>
            <person name="Kim J.-J."/>
            <person name="Kim K.H."/>
            <person name="Pangilinan J."/>
            <person name="Lipzen A."/>
            <person name="Riley R."/>
            <person name="Grigoriev I.V."/>
            <person name="Spatafora J.W."/>
            <person name="Choi I.-G."/>
        </authorList>
    </citation>
    <scope>NUCLEOTIDE SEQUENCE [LARGE SCALE GENOMIC DNA]</scope>
    <source>
        <strain evidence="2 3">KUC8140</strain>
    </source>
</reference>
<dbReference type="OrthoDB" id="2423701at2759"/>
<dbReference type="PROSITE" id="PS50181">
    <property type="entry name" value="FBOX"/>
    <property type="match status" value="1"/>
</dbReference>
<dbReference type="Gene3D" id="1.20.1280.50">
    <property type="match status" value="1"/>
</dbReference>
<name>A0A0H2QYX7_9AGAM</name>